<dbReference type="InterPro" id="IPR050109">
    <property type="entry name" value="HTH-type_TetR-like_transc_reg"/>
</dbReference>
<evidence type="ECO:0000313" key="6">
    <source>
        <dbReference type="EMBL" id="MFG1374258.1"/>
    </source>
</evidence>
<organism evidence="6 7">
    <name type="scientific">Xanthobacter oligotrophicus</name>
    <dbReference type="NCBI Taxonomy" id="2607286"/>
    <lineage>
        <taxon>Bacteria</taxon>
        <taxon>Pseudomonadati</taxon>
        <taxon>Pseudomonadota</taxon>
        <taxon>Alphaproteobacteria</taxon>
        <taxon>Hyphomicrobiales</taxon>
        <taxon>Xanthobacteraceae</taxon>
        <taxon>Xanthobacter</taxon>
    </lineage>
</organism>
<evidence type="ECO:0000256" key="1">
    <source>
        <dbReference type="ARBA" id="ARBA00023015"/>
    </source>
</evidence>
<evidence type="ECO:0000256" key="3">
    <source>
        <dbReference type="ARBA" id="ARBA00023163"/>
    </source>
</evidence>
<dbReference type="InterPro" id="IPR001647">
    <property type="entry name" value="HTH_TetR"/>
</dbReference>
<proteinExistence type="predicted"/>
<keyword evidence="3" id="KW-0804">Transcription</keyword>
<dbReference type="SUPFAM" id="SSF46689">
    <property type="entry name" value="Homeodomain-like"/>
    <property type="match status" value="1"/>
</dbReference>
<dbReference type="InterPro" id="IPR023772">
    <property type="entry name" value="DNA-bd_HTH_TetR-type_CS"/>
</dbReference>
<evidence type="ECO:0000256" key="4">
    <source>
        <dbReference type="PROSITE-ProRule" id="PRU00335"/>
    </source>
</evidence>
<protein>
    <submittedName>
        <fullName evidence="6">TetR/AcrR family transcriptional regulator</fullName>
    </submittedName>
</protein>
<dbReference type="PROSITE" id="PS50977">
    <property type="entry name" value="HTH_TETR_2"/>
    <property type="match status" value="1"/>
</dbReference>
<feature type="domain" description="HTH tetR-type" evidence="5">
    <location>
        <begin position="16"/>
        <end position="76"/>
    </location>
</feature>
<dbReference type="Pfam" id="PF17932">
    <property type="entry name" value="TetR_C_24"/>
    <property type="match status" value="1"/>
</dbReference>
<dbReference type="RefSeq" id="WP_393993915.1">
    <property type="nucleotide sequence ID" value="NZ_JBAFVH010000011.1"/>
</dbReference>
<gene>
    <name evidence="6" type="ORF">V5F32_18925</name>
</gene>
<dbReference type="Gene3D" id="1.10.10.60">
    <property type="entry name" value="Homeodomain-like"/>
    <property type="match status" value="1"/>
</dbReference>
<dbReference type="InterPro" id="IPR036271">
    <property type="entry name" value="Tet_transcr_reg_TetR-rel_C_sf"/>
</dbReference>
<dbReference type="Gene3D" id="1.10.357.10">
    <property type="entry name" value="Tetracycline Repressor, domain 2"/>
    <property type="match status" value="1"/>
</dbReference>
<dbReference type="PRINTS" id="PR00455">
    <property type="entry name" value="HTHTETR"/>
</dbReference>
<keyword evidence="1" id="KW-0805">Transcription regulation</keyword>
<reference evidence="6 7" key="1">
    <citation type="submission" date="2024-02" db="EMBL/GenBank/DDBJ databases">
        <title>Expansion and revision of Xanthobacter and proposal of Roseixanthobacter gen. nov.</title>
        <authorList>
            <person name="Soltysiak M.P.M."/>
            <person name="Jalihal A."/>
            <person name="Ory A."/>
            <person name="Chrisophersen C."/>
            <person name="Lee A.D."/>
            <person name="Boulton J."/>
            <person name="Springer M."/>
        </authorList>
    </citation>
    <scope>NUCLEOTIDE SEQUENCE [LARGE SCALE GENOMIC DNA]</scope>
    <source>
        <strain evidence="6 7">23A</strain>
    </source>
</reference>
<evidence type="ECO:0000256" key="2">
    <source>
        <dbReference type="ARBA" id="ARBA00023125"/>
    </source>
</evidence>
<dbReference type="InterPro" id="IPR009057">
    <property type="entry name" value="Homeodomain-like_sf"/>
</dbReference>
<keyword evidence="2 4" id="KW-0238">DNA-binding</keyword>
<accession>A0ABW7A056</accession>
<dbReference type="PANTHER" id="PTHR30055:SF234">
    <property type="entry name" value="HTH-TYPE TRANSCRIPTIONAL REGULATOR BETI"/>
    <property type="match status" value="1"/>
</dbReference>
<keyword evidence="7" id="KW-1185">Reference proteome</keyword>
<feature type="DNA-binding region" description="H-T-H motif" evidence="4">
    <location>
        <begin position="39"/>
        <end position="58"/>
    </location>
</feature>
<dbReference type="Pfam" id="PF00440">
    <property type="entry name" value="TetR_N"/>
    <property type="match status" value="1"/>
</dbReference>
<dbReference type="InterPro" id="IPR041490">
    <property type="entry name" value="KstR2_TetR_C"/>
</dbReference>
<comment type="caution">
    <text evidence="6">The sequence shown here is derived from an EMBL/GenBank/DDBJ whole genome shotgun (WGS) entry which is preliminary data.</text>
</comment>
<dbReference type="SUPFAM" id="SSF48498">
    <property type="entry name" value="Tetracyclin repressor-like, C-terminal domain"/>
    <property type="match status" value="1"/>
</dbReference>
<dbReference type="PANTHER" id="PTHR30055">
    <property type="entry name" value="HTH-TYPE TRANSCRIPTIONAL REGULATOR RUTR"/>
    <property type="match status" value="1"/>
</dbReference>
<evidence type="ECO:0000259" key="5">
    <source>
        <dbReference type="PROSITE" id="PS50977"/>
    </source>
</evidence>
<dbReference type="Proteomes" id="UP001604002">
    <property type="component" value="Unassembled WGS sequence"/>
</dbReference>
<dbReference type="EMBL" id="JBAFVH010000011">
    <property type="protein sequence ID" value="MFG1374258.1"/>
    <property type="molecule type" value="Genomic_DNA"/>
</dbReference>
<sequence>MATWKNAVPDRGELRRSKREALLREAIAAFNQKGFHATSLDDIAQSMGVTKAALYYYFPNKHALLVEAFSEALRVAFESLKAAEKNGGNGLEKVKLTVAGYLEVALGELSRCVLLTEEHALLPDDQEKIFKLRDSFEATLRGFVREGIADGSIIPCDPKLAIFTIFGAVNSVPKWFSNSGEWTNKQLAQAMSELLCRAIAANPVPALARDVARI</sequence>
<dbReference type="PROSITE" id="PS01081">
    <property type="entry name" value="HTH_TETR_1"/>
    <property type="match status" value="1"/>
</dbReference>
<evidence type="ECO:0000313" key="7">
    <source>
        <dbReference type="Proteomes" id="UP001604002"/>
    </source>
</evidence>
<name>A0ABW7A056_9HYPH</name>